<dbReference type="PROSITE" id="PS51833">
    <property type="entry name" value="HDOD"/>
    <property type="match status" value="1"/>
</dbReference>
<evidence type="ECO:0000259" key="2">
    <source>
        <dbReference type="PROSITE" id="PS51833"/>
    </source>
</evidence>
<dbReference type="AlphaFoldDB" id="A0A2D3WIT9"/>
<proteinExistence type="predicted"/>
<comment type="caution">
    <text evidence="3">The sequence shown here is derived from an EMBL/GenBank/DDBJ whole genome shotgun (WGS) entry which is preliminary data.</text>
</comment>
<dbReference type="PROSITE" id="PS50883">
    <property type="entry name" value="EAL"/>
    <property type="match status" value="1"/>
</dbReference>
<feature type="domain" description="HDOD" evidence="2">
    <location>
        <begin position="203"/>
        <end position="388"/>
    </location>
</feature>
<dbReference type="InterPro" id="IPR013976">
    <property type="entry name" value="HDOD"/>
</dbReference>
<dbReference type="Pfam" id="PF00563">
    <property type="entry name" value="EAL"/>
    <property type="match status" value="1"/>
</dbReference>
<dbReference type="InterPro" id="IPR001633">
    <property type="entry name" value="EAL_dom"/>
</dbReference>
<dbReference type="SMART" id="SM00052">
    <property type="entry name" value="EAL"/>
    <property type="match status" value="1"/>
</dbReference>
<dbReference type="InterPro" id="IPR014408">
    <property type="entry name" value="dGMP_Pdiesterase_EAL/HD-GYP"/>
</dbReference>
<evidence type="ECO:0008006" key="5">
    <source>
        <dbReference type="Google" id="ProtNLM"/>
    </source>
</evidence>
<dbReference type="Gene3D" id="3.20.20.450">
    <property type="entry name" value="EAL domain"/>
    <property type="match status" value="1"/>
</dbReference>
<dbReference type="PANTHER" id="PTHR33525">
    <property type="match status" value="1"/>
</dbReference>
<evidence type="ECO:0000259" key="1">
    <source>
        <dbReference type="PROSITE" id="PS50883"/>
    </source>
</evidence>
<evidence type="ECO:0000313" key="3">
    <source>
        <dbReference type="EMBL" id="DAB36443.1"/>
    </source>
</evidence>
<organism evidence="3 4">
    <name type="scientific">Sulfurospirillum cavolei</name>
    <dbReference type="NCBI Taxonomy" id="366522"/>
    <lineage>
        <taxon>Bacteria</taxon>
        <taxon>Pseudomonadati</taxon>
        <taxon>Campylobacterota</taxon>
        <taxon>Epsilonproteobacteria</taxon>
        <taxon>Campylobacterales</taxon>
        <taxon>Sulfurospirillaceae</taxon>
        <taxon>Sulfurospirillum</taxon>
    </lineage>
</organism>
<accession>A0A2D3WIT9</accession>
<dbReference type="Gene3D" id="1.10.3210.10">
    <property type="entry name" value="Hypothetical protein af1432"/>
    <property type="match status" value="1"/>
</dbReference>
<dbReference type="PANTHER" id="PTHR33525:SF4">
    <property type="entry name" value="CYCLIC DI-GMP PHOSPHODIESTERASE CDGJ"/>
    <property type="match status" value="1"/>
</dbReference>
<dbReference type="SUPFAM" id="SSF141868">
    <property type="entry name" value="EAL domain-like"/>
    <property type="match status" value="1"/>
</dbReference>
<sequence length="409" mass="46768">MSTYVGRQPIFNTEGACFGYELLYRSCDTQNLATFMDNAKATARVIVNIIHNIGLSPIIGQKFGFINVDETMIFSDAILLLPKEYFGFEILEHTQISLALYERIKHLRTLGYRLSLDDFDCSEAMFKAYEPLFPYIDFIKVDIQAIGLENLPQAVEKLAHYNIPLLAEKIETYEEHEACLRHGFTFYQGYFFEKPVILSGRKIEPNTLSAIQLMNCIHEDSDATFIASRFATCPDLVYNLLRHINSGAYHFKNKISSIKQMVLLLGPKKLLSWLGLFLYMTPNHRPFGGELFNNAKFRAKVMEELTLICNKKEYANQAFLTGSLSLIDAYLNVSMEEFLAHIHLDDEIKIALLRKEGFLGNLLQIAIEMNHANDAQNIVNSINDTRCFTTDQLYEACTKALVFVEETEH</sequence>
<protein>
    <recommendedName>
        <fullName evidence="5">Diguanylate phosphodiesterase</fullName>
    </recommendedName>
</protein>
<name>A0A2D3WIT9_9BACT</name>
<dbReference type="Proteomes" id="UP000231638">
    <property type="component" value="Unassembled WGS sequence"/>
</dbReference>
<dbReference type="InterPro" id="IPR035919">
    <property type="entry name" value="EAL_sf"/>
</dbReference>
<dbReference type="PIRSF" id="PIRSF003180">
    <property type="entry name" value="DiGMPpdiest_YuxH"/>
    <property type="match status" value="1"/>
</dbReference>
<dbReference type="InterPro" id="IPR052340">
    <property type="entry name" value="RNase_Y/CdgJ"/>
</dbReference>
<gene>
    <name evidence="3" type="ORF">CFH80_04875</name>
</gene>
<dbReference type="EMBL" id="DLUG01000132">
    <property type="protein sequence ID" value="DAB36443.1"/>
    <property type="molecule type" value="Genomic_DNA"/>
</dbReference>
<evidence type="ECO:0000313" key="4">
    <source>
        <dbReference type="Proteomes" id="UP000231638"/>
    </source>
</evidence>
<feature type="domain" description="EAL" evidence="1">
    <location>
        <begin position="1"/>
        <end position="209"/>
    </location>
</feature>
<dbReference type="STRING" id="366522.GCA_001548055_00732"/>
<dbReference type="Pfam" id="PF08668">
    <property type="entry name" value="HDOD"/>
    <property type="match status" value="1"/>
</dbReference>
<reference evidence="3 4" key="1">
    <citation type="journal article" date="2017" name="Front. Microbiol.">
        <title>Comparative Genomic Analysis of the Class Epsilonproteobacteria and Proposed Reclassification to Epsilonbacteraeota (phyl. nov.).</title>
        <authorList>
            <person name="Waite D.W."/>
            <person name="Vanwonterghem I."/>
            <person name="Rinke C."/>
            <person name="Parks D.H."/>
            <person name="Zhang Y."/>
            <person name="Takai K."/>
            <person name="Sievert S.M."/>
            <person name="Simon J."/>
            <person name="Campbell B.J."/>
            <person name="Hanson T.E."/>
            <person name="Woyke T."/>
            <person name="Klotz M.G."/>
            <person name="Hugenholtz P."/>
        </authorList>
    </citation>
    <scope>NUCLEOTIDE SEQUENCE [LARGE SCALE GENOMIC DNA]</scope>
    <source>
        <strain evidence="3">UBA11420</strain>
    </source>
</reference>
<dbReference type="SUPFAM" id="SSF109604">
    <property type="entry name" value="HD-domain/PDEase-like"/>
    <property type="match status" value="1"/>
</dbReference>